<dbReference type="PRINTS" id="PR00344">
    <property type="entry name" value="BCTRLSENSOR"/>
</dbReference>
<dbReference type="InterPro" id="IPR054327">
    <property type="entry name" value="His-kinase-like_sensor"/>
</dbReference>
<keyword evidence="6" id="KW-0418">Kinase</keyword>
<dbReference type="PROSITE" id="PS50109">
    <property type="entry name" value="HIS_KIN"/>
    <property type="match status" value="1"/>
</dbReference>
<feature type="domain" description="Histidine kinase" evidence="5">
    <location>
        <begin position="365"/>
        <end position="582"/>
    </location>
</feature>
<dbReference type="SUPFAM" id="SSF47384">
    <property type="entry name" value="Homodimeric domain of signal transducing histidine kinase"/>
    <property type="match status" value="1"/>
</dbReference>
<dbReference type="CDD" id="cd12915">
    <property type="entry name" value="PDC2_DGC_like"/>
    <property type="match status" value="1"/>
</dbReference>
<dbReference type="CDD" id="cd12914">
    <property type="entry name" value="PDC1_DGC_like"/>
    <property type="match status" value="1"/>
</dbReference>
<evidence type="ECO:0000256" key="4">
    <source>
        <dbReference type="SAM" id="Phobius"/>
    </source>
</evidence>
<evidence type="ECO:0000313" key="6">
    <source>
        <dbReference type="EMBL" id="CAD7053750.1"/>
    </source>
</evidence>
<dbReference type="PANTHER" id="PTHR43065:SF49">
    <property type="entry name" value="HISTIDINE KINASE"/>
    <property type="match status" value="1"/>
</dbReference>
<dbReference type="InterPro" id="IPR036097">
    <property type="entry name" value="HisK_dim/P_sf"/>
</dbReference>
<dbReference type="InterPro" id="IPR036890">
    <property type="entry name" value="HATPase_C_sf"/>
</dbReference>
<evidence type="ECO:0000256" key="1">
    <source>
        <dbReference type="ARBA" id="ARBA00000085"/>
    </source>
</evidence>
<dbReference type="Proteomes" id="UP000601041">
    <property type="component" value="Unassembled WGS sequence"/>
</dbReference>
<accession>A0ABM8PXH8</accession>
<name>A0ABM8PXH8_9HYPH</name>
<reference evidence="6 7" key="1">
    <citation type="submission" date="2020-11" db="EMBL/GenBank/DDBJ databases">
        <authorList>
            <person name="Lassalle F."/>
        </authorList>
    </citation>
    <scope>NUCLEOTIDE SEQUENCE [LARGE SCALE GENOMIC DNA]</scope>
    <source>
        <strain evidence="6 7">AB21</strain>
    </source>
</reference>
<sequence length="582" mass="63546">MPSSSEPGQLPKAGAPRSSTAQSLRRSQAALPRLYEELLHPAFLTITLVLLLSAAVLAFVLRASFVRTLDAGAERASTLSRLLQEQTAGSIQSIDLVLQSMVDAVSTFRIPEHDAEFQRLLDKRLRVLPHVRALYVIGADGFITHDTDHPATPRVTLADRDYFRFHRSYSADALHISEPLISRSTQRWFVSVSRRIGRSDGGFGGIAVAALEPAFFDRLFSELSLSENDAINFLHADGTLIARSPTGQEFVGQNFATSRLFTELLPQERSGSYSVVSEADGVERIVSYRRVAGYPLVVTVALSRSDLLANWKTVAIATTTGFLLLTALVLLVTLRTIRNRREQRLAHERALTTQKLEMLGQMTGGIAHDFNNVVAVALAGLTMIRKHLDNPSRAGPLLDETEKAVHRGADIAARLLTFARHRELVVQPGDLNAQIRSLEPMLKQAAGSSVSLELELAEDVPECLLDNVQFDAALLNLVINARDAMPQGGSITICTRSHPTTDKPQQSSTSFACVQVRDTGSGMTPEDMQRAFEPLFSTKGEKGTGLGLSQVQFFMHQIGGQARLSSELGKGTTVELLFPCVS</sequence>
<dbReference type="Gene3D" id="3.30.450.20">
    <property type="entry name" value="PAS domain"/>
    <property type="match status" value="2"/>
</dbReference>
<protein>
    <recommendedName>
        <fullName evidence="2">histidine kinase</fullName>
        <ecNumber evidence="2">2.7.13.3</ecNumber>
    </recommendedName>
</protein>
<keyword evidence="4" id="KW-0472">Membrane</keyword>
<dbReference type="PANTHER" id="PTHR43065">
    <property type="entry name" value="SENSOR HISTIDINE KINASE"/>
    <property type="match status" value="1"/>
</dbReference>
<keyword evidence="4" id="KW-0812">Transmembrane</keyword>
<dbReference type="EMBL" id="CABFWE030000013">
    <property type="protein sequence ID" value="CAD7053750.1"/>
    <property type="molecule type" value="Genomic_DNA"/>
</dbReference>
<dbReference type="SUPFAM" id="SSF55874">
    <property type="entry name" value="ATPase domain of HSP90 chaperone/DNA topoisomerase II/histidine kinase"/>
    <property type="match status" value="1"/>
</dbReference>
<dbReference type="InterPro" id="IPR003594">
    <property type="entry name" value="HATPase_dom"/>
</dbReference>
<dbReference type="GO" id="GO:0016301">
    <property type="term" value="F:kinase activity"/>
    <property type="evidence" value="ECO:0007669"/>
    <property type="project" value="UniProtKB-KW"/>
</dbReference>
<dbReference type="Pfam" id="PF02518">
    <property type="entry name" value="HATPase_c"/>
    <property type="match status" value="1"/>
</dbReference>
<dbReference type="Pfam" id="PF22588">
    <property type="entry name" value="dCache_1_like"/>
    <property type="match status" value="1"/>
</dbReference>
<gene>
    <name evidence="6" type="ORF">RHAB21_04544</name>
</gene>
<evidence type="ECO:0000259" key="5">
    <source>
        <dbReference type="PROSITE" id="PS50109"/>
    </source>
</evidence>
<dbReference type="RefSeq" id="WP_142589655.1">
    <property type="nucleotide sequence ID" value="NZ_CABFWE030000013.1"/>
</dbReference>
<evidence type="ECO:0000256" key="2">
    <source>
        <dbReference type="ARBA" id="ARBA00012438"/>
    </source>
</evidence>
<evidence type="ECO:0000313" key="7">
    <source>
        <dbReference type="Proteomes" id="UP000601041"/>
    </source>
</evidence>
<comment type="caution">
    <text evidence="6">The sequence shown here is derived from an EMBL/GenBank/DDBJ whole genome shotgun (WGS) entry which is preliminary data.</text>
</comment>
<feature type="transmembrane region" description="Helical" evidence="4">
    <location>
        <begin position="315"/>
        <end position="334"/>
    </location>
</feature>
<dbReference type="Gene3D" id="1.10.287.130">
    <property type="match status" value="1"/>
</dbReference>
<dbReference type="SMART" id="SM00387">
    <property type="entry name" value="HATPase_c"/>
    <property type="match status" value="1"/>
</dbReference>
<feature type="transmembrane region" description="Helical" evidence="4">
    <location>
        <begin position="42"/>
        <end position="61"/>
    </location>
</feature>
<keyword evidence="4" id="KW-1133">Transmembrane helix</keyword>
<comment type="catalytic activity">
    <reaction evidence="1">
        <text>ATP + protein L-histidine = ADP + protein N-phospho-L-histidine.</text>
        <dbReference type="EC" id="2.7.13.3"/>
    </reaction>
</comment>
<dbReference type="EC" id="2.7.13.3" evidence="2"/>
<keyword evidence="6" id="KW-0808">Transferase</keyword>
<proteinExistence type="predicted"/>
<feature type="region of interest" description="Disordered" evidence="3">
    <location>
        <begin position="1"/>
        <end position="22"/>
    </location>
</feature>
<dbReference type="InterPro" id="IPR005467">
    <property type="entry name" value="His_kinase_dom"/>
</dbReference>
<keyword evidence="7" id="KW-1185">Reference proteome</keyword>
<organism evidence="6 7">
    <name type="scientific">Pseudorhizobium halotolerans</name>
    <dbReference type="NCBI Taxonomy" id="1233081"/>
    <lineage>
        <taxon>Bacteria</taxon>
        <taxon>Pseudomonadati</taxon>
        <taxon>Pseudomonadota</taxon>
        <taxon>Alphaproteobacteria</taxon>
        <taxon>Hyphomicrobiales</taxon>
        <taxon>Rhizobiaceae</taxon>
        <taxon>Rhizobium/Agrobacterium group</taxon>
        <taxon>Pseudorhizobium</taxon>
    </lineage>
</organism>
<dbReference type="Gene3D" id="3.30.565.10">
    <property type="entry name" value="Histidine kinase-like ATPase, C-terminal domain"/>
    <property type="match status" value="1"/>
</dbReference>
<dbReference type="InterPro" id="IPR004358">
    <property type="entry name" value="Sig_transdc_His_kin-like_C"/>
</dbReference>
<evidence type="ECO:0000256" key="3">
    <source>
        <dbReference type="SAM" id="MobiDB-lite"/>
    </source>
</evidence>